<evidence type="ECO:0000256" key="1">
    <source>
        <dbReference type="ARBA" id="ARBA00005254"/>
    </source>
</evidence>
<reference evidence="4" key="1">
    <citation type="journal article" date="2019" name="Int. J. Syst. Evol. Microbiol.">
        <title>The Global Catalogue of Microorganisms (GCM) 10K type strain sequencing project: providing services to taxonomists for standard genome sequencing and annotation.</title>
        <authorList>
            <consortium name="The Broad Institute Genomics Platform"/>
            <consortium name="The Broad Institute Genome Sequencing Center for Infectious Disease"/>
            <person name="Wu L."/>
            <person name="Ma J."/>
        </authorList>
    </citation>
    <scope>NUCLEOTIDE SEQUENCE [LARGE SCALE GENOMIC DNA]</scope>
    <source>
        <strain evidence="4">LMG 24813</strain>
    </source>
</reference>
<dbReference type="Gene3D" id="1.10.12.10">
    <property type="entry name" value="Lyase 2-enoyl-coa Hydratase, Chain A, domain 2"/>
    <property type="match status" value="1"/>
</dbReference>
<dbReference type="InterPro" id="IPR029045">
    <property type="entry name" value="ClpP/crotonase-like_dom_sf"/>
</dbReference>
<dbReference type="SUPFAM" id="SSF52096">
    <property type="entry name" value="ClpP/crotonase"/>
    <property type="match status" value="1"/>
</dbReference>
<dbReference type="InterPro" id="IPR018376">
    <property type="entry name" value="Enoyl-CoA_hyd/isom_CS"/>
</dbReference>
<evidence type="ECO:0000313" key="3">
    <source>
        <dbReference type="EMBL" id="MFC4200761.1"/>
    </source>
</evidence>
<protein>
    <submittedName>
        <fullName evidence="3">Enoyl-CoA hydratase/isomerase family protein</fullName>
    </submittedName>
</protein>
<name>A0ABV8NXX8_9BURK</name>
<dbReference type="Gene3D" id="3.90.226.10">
    <property type="entry name" value="2-enoyl-CoA Hydratase, Chain A, domain 1"/>
    <property type="match status" value="1"/>
</dbReference>
<keyword evidence="4" id="KW-1185">Reference proteome</keyword>
<dbReference type="Pfam" id="PF00378">
    <property type="entry name" value="ECH_1"/>
    <property type="match status" value="1"/>
</dbReference>
<proteinExistence type="inferred from homology"/>
<sequence>MAQDMGGREFALSVSYLRIARGVAEFTHNDAPHRNPLGSALRKDYERMLDVVGNDSTVKCLLLNGSGGSFCAGGDIREMRARMSDSDPSSHSPDATRRRLEAATRWLSRLRNLDVIVIACVDGPAYGGGFSLALHADFILASPRADFCMSFIRLGLVPDFGAIYCLSRLVGLAAARDIFLTGRCLDAQTAHSMGVVHSVFPQESLMSNARAIADTIRRGPTEALAMTKAMLNRSLESDYSASSLMESYAQGISMASPYHKQAVEAFLKREPLRYEWDIERPDGLQTA</sequence>
<evidence type="ECO:0000256" key="2">
    <source>
        <dbReference type="RuleBase" id="RU003707"/>
    </source>
</evidence>
<gene>
    <name evidence="3" type="ORF">ACFOY1_07330</name>
</gene>
<dbReference type="RefSeq" id="WP_246600480.1">
    <property type="nucleotide sequence ID" value="NZ_JAHTBN010000003.1"/>
</dbReference>
<evidence type="ECO:0000313" key="4">
    <source>
        <dbReference type="Proteomes" id="UP001595848"/>
    </source>
</evidence>
<dbReference type="InterPro" id="IPR014748">
    <property type="entry name" value="Enoyl-CoA_hydra_C"/>
</dbReference>
<organism evidence="3 4">
    <name type="scientific">Candidimonas humi</name>
    <dbReference type="NCBI Taxonomy" id="683355"/>
    <lineage>
        <taxon>Bacteria</taxon>
        <taxon>Pseudomonadati</taxon>
        <taxon>Pseudomonadota</taxon>
        <taxon>Betaproteobacteria</taxon>
        <taxon>Burkholderiales</taxon>
        <taxon>Alcaligenaceae</taxon>
        <taxon>Candidimonas</taxon>
    </lineage>
</organism>
<dbReference type="EMBL" id="JBHSBV010000002">
    <property type="protein sequence ID" value="MFC4200761.1"/>
    <property type="molecule type" value="Genomic_DNA"/>
</dbReference>
<comment type="caution">
    <text evidence="3">The sequence shown here is derived from an EMBL/GenBank/DDBJ whole genome shotgun (WGS) entry which is preliminary data.</text>
</comment>
<comment type="similarity">
    <text evidence="1 2">Belongs to the enoyl-CoA hydratase/isomerase family.</text>
</comment>
<accession>A0ABV8NXX8</accession>
<dbReference type="PANTHER" id="PTHR43459:SF1">
    <property type="entry name" value="EG:BACN32G11.4 PROTEIN"/>
    <property type="match status" value="1"/>
</dbReference>
<dbReference type="Proteomes" id="UP001595848">
    <property type="component" value="Unassembled WGS sequence"/>
</dbReference>
<dbReference type="PANTHER" id="PTHR43459">
    <property type="entry name" value="ENOYL-COA HYDRATASE"/>
    <property type="match status" value="1"/>
</dbReference>
<dbReference type="PROSITE" id="PS00166">
    <property type="entry name" value="ENOYL_COA_HYDRATASE"/>
    <property type="match status" value="1"/>
</dbReference>
<dbReference type="InterPro" id="IPR001753">
    <property type="entry name" value="Enoyl-CoA_hydra/iso"/>
</dbReference>
<dbReference type="CDD" id="cd06558">
    <property type="entry name" value="crotonase-like"/>
    <property type="match status" value="1"/>
</dbReference>